<comment type="cofactor">
    <cofactor evidence="1">
        <name>Mg(2+)</name>
        <dbReference type="ChEBI" id="CHEBI:18420"/>
    </cofactor>
</comment>
<feature type="domain" description="Polymerase beta nucleotidyltransferase" evidence="8">
    <location>
        <begin position="26"/>
        <end position="104"/>
    </location>
</feature>
<keyword evidence="3" id="KW-0548">Nucleotidyltransferase</keyword>
<dbReference type="SUPFAM" id="SSF81301">
    <property type="entry name" value="Nucleotidyltransferase"/>
    <property type="match status" value="1"/>
</dbReference>
<dbReference type="EMBL" id="JADEWC010000048">
    <property type="protein sequence ID" value="MBE9223791.1"/>
    <property type="molecule type" value="Genomic_DNA"/>
</dbReference>
<dbReference type="InterPro" id="IPR043519">
    <property type="entry name" value="NT_sf"/>
</dbReference>
<evidence type="ECO:0000256" key="7">
    <source>
        <dbReference type="ARBA" id="ARBA00022842"/>
    </source>
</evidence>
<name>A0ABR9V9I5_9CHRO</name>
<evidence type="ECO:0000256" key="6">
    <source>
        <dbReference type="ARBA" id="ARBA00022840"/>
    </source>
</evidence>
<evidence type="ECO:0000259" key="8">
    <source>
        <dbReference type="Pfam" id="PF18765"/>
    </source>
</evidence>
<organism evidence="9 10">
    <name type="scientific">Cyanobacterium stanieri LEGE 03274</name>
    <dbReference type="NCBI Taxonomy" id="1828756"/>
    <lineage>
        <taxon>Bacteria</taxon>
        <taxon>Bacillati</taxon>
        <taxon>Cyanobacteriota</taxon>
        <taxon>Cyanophyceae</taxon>
        <taxon>Oscillatoriophycideae</taxon>
        <taxon>Chroococcales</taxon>
        <taxon>Geminocystaceae</taxon>
        <taxon>Cyanobacterium</taxon>
    </lineage>
</organism>
<dbReference type="Proteomes" id="UP000654604">
    <property type="component" value="Unassembled WGS sequence"/>
</dbReference>
<evidence type="ECO:0000313" key="9">
    <source>
        <dbReference type="EMBL" id="MBE9223791.1"/>
    </source>
</evidence>
<keyword evidence="7" id="KW-0460">Magnesium</keyword>
<evidence type="ECO:0000256" key="2">
    <source>
        <dbReference type="ARBA" id="ARBA00022679"/>
    </source>
</evidence>
<keyword evidence="5" id="KW-0547">Nucleotide-binding</keyword>
<dbReference type="InterPro" id="IPR041633">
    <property type="entry name" value="Polbeta"/>
</dbReference>
<dbReference type="CDD" id="cd05403">
    <property type="entry name" value="NT_KNTase_like"/>
    <property type="match status" value="1"/>
</dbReference>
<dbReference type="Pfam" id="PF18765">
    <property type="entry name" value="Polbeta"/>
    <property type="match status" value="1"/>
</dbReference>
<gene>
    <name evidence="9" type="ORF">IQ215_13900</name>
</gene>
<evidence type="ECO:0000313" key="10">
    <source>
        <dbReference type="Proteomes" id="UP000654604"/>
    </source>
</evidence>
<evidence type="ECO:0000256" key="4">
    <source>
        <dbReference type="ARBA" id="ARBA00022723"/>
    </source>
</evidence>
<keyword evidence="10" id="KW-1185">Reference proteome</keyword>
<keyword evidence="4" id="KW-0479">Metal-binding</keyword>
<dbReference type="RefSeq" id="WP_193802009.1">
    <property type="nucleotide sequence ID" value="NZ_JADEWC010000048.1"/>
</dbReference>
<dbReference type="PANTHER" id="PTHR33571">
    <property type="entry name" value="SSL8005 PROTEIN"/>
    <property type="match status" value="1"/>
</dbReference>
<keyword evidence="2" id="KW-0808">Transferase</keyword>
<dbReference type="PANTHER" id="PTHR33571:SF12">
    <property type="entry name" value="BSL3053 PROTEIN"/>
    <property type="match status" value="1"/>
</dbReference>
<dbReference type="Gene3D" id="3.30.460.10">
    <property type="entry name" value="Beta Polymerase, domain 2"/>
    <property type="match status" value="1"/>
</dbReference>
<protein>
    <submittedName>
        <fullName evidence="9">Nucleotidyltransferase family protein</fullName>
    </submittedName>
</protein>
<evidence type="ECO:0000256" key="3">
    <source>
        <dbReference type="ARBA" id="ARBA00022695"/>
    </source>
</evidence>
<accession>A0ABR9V9I5</accession>
<evidence type="ECO:0000256" key="5">
    <source>
        <dbReference type="ARBA" id="ARBA00022741"/>
    </source>
</evidence>
<evidence type="ECO:0000256" key="1">
    <source>
        <dbReference type="ARBA" id="ARBA00001946"/>
    </source>
</evidence>
<keyword evidence="6" id="KW-0067">ATP-binding</keyword>
<comment type="caution">
    <text evidence="9">The sequence shown here is derived from an EMBL/GenBank/DDBJ whole genome shotgun (WGS) entry which is preliminary data.</text>
</comment>
<proteinExistence type="predicted"/>
<sequence length="107" mass="12474">MINTLTEQNQILDKNKVLEVIKGQENLLNKYHIKTLALFGSTARNEATENSDLDFLVEFNTTPTFDNYMDLKFYLEELFNKSVDLVIKEDLKPIIREEVIKEAIYVS</sequence>
<reference evidence="9 10" key="1">
    <citation type="submission" date="2020-10" db="EMBL/GenBank/DDBJ databases">
        <authorList>
            <person name="Castelo-Branco R."/>
            <person name="Eusebio N."/>
            <person name="Adriana R."/>
            <person name="Vieira A."/>
            <person name="Brugerolle De Fraissinette N."/>
            <person name="Rezende De Castro R."/>
            <person name="Schneider M.P."/>
            <person name="Vasconcelos V."/>
            <person name="Leao P.N."/>
        </authorList>
    </citation>
    <scope>NUCLEOTIDE SEQUENCE [LARGE SCALE GENOMIC DNA]</scope>
    <source>
        <strain evidence="9 10">LEGE 03274</strain>
    </source>
</reference>
<dbReference type="InterPro" id="IPR052038">
    <property type="entry name" value="Type-VII_TA_antitoxin"/>
</dbReference>